<dbReference type="Proteomes" id="UP000509346">
    <property type="component" value="Chromosome"/>
</dbReference>
<accession>A0A7D5TAU8</accession>
<evidence type="ECO:0000313" key="3">
    <source>
        <dbReference type="Proteomes" id="UP000509346"/>
    </source>
</evidence>
<sequence>MAENDTDHEQGVEFGSIESVFEEVSYPVTAGELVDEYGDREIGRTSADPIAIRDLFAGAGEQSFESDEELRQGMLNMMPAESVGRQRYSDRGGSDQDDIDQGEMADDNERQVEDRGE</sequence>
<dbReference type="AlphaFoldDB" id="A0A7D5TAU8"/>
<organism evidence="2 3">
    <name type="scientific">Halosimplex pelagicum</name>
    <dbReference type="NCBI Taxonomy" id="869886"/>
    <lineage>
        <taxon>Archaea</taxon>
        <taxon>Methanobacteriati</taxon>
        <taxon>Methanobacteriota</taxon>
        <taxon>Stenosarchaea group</taxon>
        <taxon>Halobacteria</taxon>
        <taxon>Halobacteriales</taxon>
        <taxon>Haloarculaceae</taxon>
        <taxon>Halosimplex</taxon>
    </lineage>
</organism>
<dbReference type="Pfam" id="PF19102">
    <property type="entry name" value="DUF5789"/>
    <property type="match status" value="1"/>
</dbReference>
<name>A0A7D5TAU8_9EURY</name>
<evidence type="ECO:0000313" key="2">
    <source>
        <dbReference type="EMBL" id="QLH81773.1"/>
    </source>
</evidence>
<feature type="region of interest" description="Disordered" evidence="1">
    <location>
        <begin position="79"/>
        <end position="117"/>
    </location>
</feature>
<gene>
    <name evidence="2" type="ORF">HZS54_09105</name>
</gene>
<dbReference type="GeneID" id="56082744"/>
<dbReference type="RefSeq" id="WP_179922105.1">
    <property type="nucleotide sequence ID" value="NZ_CP058909.1"/>
</dbReference>
<proteinExistence type="predicted"/>
<feature type="compositionally biased region" description="Basic and acidic residues" evidence="1">
    <location>
        <begin position="107"/>
        <end position="117"/>
    </location>
</feature>
<dbReference type="EMBL" id="CP058909">
    <property type="protein sequence ID" value="QLH81773.1"/>
    <property type="molecule type" value="Genomic_DNA"/>
</dbReference>
<reference evidence="2 3" key="1">
    <citation type="submission" date="2020-07" db="EMBL/GenBank/DDBJ databases">
        <title>Halosimplex litoreum sp. nov. and Halosimplex rubrum sp. nov., isolated from different salt environments.</title>
        <authorList>
            <person name="Cui H."/>
        </authorList>
    </citation>
    <scope>NUCLEOTIDE SEQUENCE [LARGE SCALE GENOMIC DNA]</scope>
    <source>
        <strain evidence="2 3">R2</strain>
    </source>
</reference>
<feature type="compositionally biased region" description="Acidic residues" evidence="1">
    <location>
        <begin position="95"/>
        <end position="106"/>
    </location>
</feature>
<dbReference type="KEGG" id="hpel:HZS54_09105"/>
<protein>
    <recommendedName>
        <fullName evidence="4">DUF2795 domain-containing protein</fullName>
    </recommendedName>
</protein>
<dbReference type="OrthoDB" id="317850at2157"/>
<dbReference type="InterPro" id="IPR043899">
    <property type="entry name" value="DUF5789"/>
</dbReference>
<evidence type="ECO:0008006" key="4">
    <source>
        <dbReference type="Google" id="ProtNLM"/>
    </source>
</evidence>
<evidence type="ECO:0000256" key="1">
    <source>
        <dbReference type="SAM" id="MobiDB-lite"/>
    </source>
</evidence>
<keyword evidence="3" id="KW-1185">Reference proteome</keyword>